<dbReference type="SMART" id="SM00388">
    <property type="entry name" value="HisKA"/>
    <property type="match status" value="1"/>
</dbReference>
<evidence type="ECO:0000256" key="4">
    <source>
        <dbReference type="ARBA" id="ARBA00022679"/>
    </source>
</evidence>
<keyword evidence="6" id="KW-0418">Kinase</keyword>
<sequence>MSFKSGDWHRERQALEVLSSLSYRRGELRGYLQEITLGVSQLLGLDWSVVTLCQNGYERVLASSIDLGDGGEQAYLLHGTLTGTVVETGRSLVVPDIKTCNDYDKPPQGYEAYLGVPLRTPEGEVVGTICSFHKQPRQFSLEEVNIAELFAERAATAIDNYFLYQQQLKFNQTLEAEVARRTEELRAAQAKLVEQERLAAIGEFAAGIIHEIRNPLTTMKMGLNFFQKLDLPASAQERLSLAIDEAKRLERLLKEILLYAKPQSLQQELIDFNELITEILPSLQYMPEAVGHQIIFYPVITAVRVLGDKDKLKQVLINLVRNACEASPELDPVKLQLCRDVNLNQVCLDIHNGGEPIPLAMIPKLTQPFYSTKSSGTGLGLAIVKRIVEAHDGELLIRSNQTEGTTVSVRLPMAACS</sequence>
<reference evidence="11" key="1">
    <citation type="submission" date="2020-09" db="EMBL/GenBank/DDBJ databases">
        <title>Iningainema tapete sp. nov. (Scytonemataceae, Cyanobacteria) from greenhouses in central Florida (USA) produces two types of nodularin with biosynthetic potential for microcystin-LR and anabaenopeptins.</title>
        <authorList>
            <person name="Berthold D.E."/>
            <person name="Lefler F.W."/>
            <person name="Huang I.-S."/>
            <person name="Abdulla H."/>
            <person name="Zimba P.V."/>
            <person name="Laughinghouse H.D. IV."/>
        </authorList>
    </citation>
    <scope>NUCLEOTIDE SEQUENCE</scope>
    <source>
        <strain evidence="11">BLCCT55</strain>
    </source>
</reference>
<evidence type="ECO:0000256" key="8">
    <source>
        <dbReference type="ARBA" id="ARBA00023012"/>
    </source>
</evidence>
<evidence type="ECO:0000256" key="1">
    <source>
        <dbReference type="ARBA" id="ARBA00000085"/>
    </source>
</evidence>
<keyword evidence="9" id="KW-0175">Coiled coil</keyword>
<dbReference type="GO" id="GO:0000155">
    <property type="term" value="F:phosphorelay sensor kinase activity"/>
    <property type="evidence" value="ECO:0007669"/>
    <property type="project" value="InterPro"/>
</dbReference>
<dbReference type="EC" id="2.7.13.3" evidence="2"/>
<dbReference type="InterPro" id="IPR029016">
    <property type="entry name" value="GAF-like_dom_sf"/>
</dbReference>
<gene>
    <name evidence="11" type="ORF">ICL16_03810</name>
</gene>
<dbReference type="InterPro" id="IPR003018">
    <property type="entry name" value="GAF"/>
</dbReference>
<dbReference type="AlphaFoldDB" id="A0A8J7BW76"/>
<accession>A0A8J7BW76</accession>
<dbReference type="Pfam" id="PF01590">
    <property type="entry name" value="GAF"/>
    <property type="match status" value="1"/>
</dbReference>
<evidence type="ECO:0000256" key="6">
    <source>
        <dbReference type="ARBA" id="ARBA00022777"/>
    </source>
</evidence>
<dbReference type="SMART" id="SM00065">
    <property type="entry name" value="GAF"/>
    <property type="match status" value="1"/>
</dbReference>
<dbReference type="SUPFAM" id="SSF47384">
    <property type="entry name" value="Homodimeric domain of signal transducing histidine kinase"/>
    <property type="match status" value="1"/>
</dbReference>
<evidence type="ECO:0000313" key="12">
    <source>
        <dbReference type="Proteomes" id="UP000629098"/>
    </source>
</evidence>
<organism evidence="11 12">
    <name type="scientific">Iningainema tapete BLCC-T55</name>
    <dbReference type="NCBI Taxonomy" id="2748662"/>
    <lineage>
        <taxon>Bacteria</taxon>
        <taxon>Bacillati</taxon>
        <taxon>Cyanobacteriota</taxon>
        <taxon>Cyanophyceae</taxon>
        <taxon>Nostocales</taxon>
        <taxon>Scytonemataceae</taxon>
        <taxon>Iningainema tapete</taxon>
    </lineage>
</organism>
<dbReference type="RefSeq" id="WP_190825556.1">
    <property type="nucleotide sequence ID" value="NZ_CAWPPI010000013.1"/>
</dbReference>
<keyword evidence="4" id="KW-0808">Transferase</keyword>
<evidence type="ECO:0000256" key="5">
    <source>
        <dbReference type="ARBA" id="ARBA00022741"/>
    </source>
</evidence>
<dbReference type="SMART" id="SM00387">
    <property type="entry name" value="HATPase_c"/>
    <property type="match status" value="1"/>
</dbReference>
<evidence type="ECO:0000313" key="11">
    <source>
        <dbReference type="EMBL" id="MBD2771272.1"/>
    </source>
</evidence>
<feature type="domain" description="Histidine kinase" evidence="10">
    <location>
        <begin position="207"/>
        <end position="415"/>
    </location>
</feature>
<keyword evidence="8" id="KW-0902">Two-component regulatory system</keyword>
<dbReference type="PANTHER" id="PTHR43065">
    <property type="entry name" value="SENSOR HISTIDINE KINASE"/>
    <property type="match status" value="1"/>
</dbReference>
<evidence type="ECO:0000259" key="10">
    <source>
        <dbReference type="PROSITE" id="PS50109"/>
    </source>
</evidence>
<dbReference type="CDD" id="cd00082">
    <property type="entry name" value="HisKA"/>
    <property type="match status" value="1"/>
</dbReference>
<name>A0A8J7BW76_9CYAN</name>
<keyword evidence="12" id="KW-1185">Reference proteome</keyword>
<keyword evidence="7" id="KW-0067">ATP-binding</keyword>
<dbReference type="Gene3D" id="1.10.287.130">
    <property type="match status" value="1"/>
</dbReference>
<keyword evidence="5" id="KW-0547">Nucleotide-binding</keyword>
<comment type="caution">
    <text evidence="11">The sequence shown here is derived from an EMBL/GenBank/DDBJ whole genome shotgun (WGS) entry which is preliminary data.</text>
</comment>
<evidence type="ECO:0000256" key="3">
    <source>
        <dbReference type="ARBA" id="ARBA00022553"/>
    </source>
</evidence>
<dbReference type="GO" id="GO:0005524">
    <property type="term" value="F:ATP binding"/>
    <property type="evidence" value="ECO:0007669"/>
    <property type="project" value="UniProtKB-KW"/>
</dbReference>
<proteinExistence type="predicted"/>
<dbReference type="InterPro" id="IPR004358">
    <property type="entry name" value="Sig_transdc_His_kin-like_C"/>
</dbReference>
<feature type="coiled-coil region" evidence="9">
    <location>
        <begin position="171"/>
        <end position="198"/>
    </location>
</feature>
<dbReference type="Proteomes" id="UP000629098">
    <property type="component" value="Unassembled WGS sequence"/>
</dbReference>
<dbReference type="InterPro" id="IPR003594">
    <property type="entry name" value="HATPase_dom"/>
</dbReference>
<dbReference type="SUPFAM" id="SSF55874">
    <property type="entry name" value="ATPase domain of HSP90 chaperone/DNA topoisomerase II/histidine kinase"/>
    <property type="match status" value="1"/>
</dbReference>
<dbReference type="InterPro" id="IPR005467">
    <property type="entry name" value="His_kinase_dom"/>
</dbReference>
<dbReference type="Pfam" id="PF00512">
    <property type="entry name" value="HisKA"/>
    <property type="match status" value="1"/>
</dbReference>
<evidence type="ECO:0000256" key="7">
    <source>
        <dbReference type="ARBA" id="ARBA00022840"/>
    </source>
</evidence>
<dbReference type="Pfam" id="PF02518">
    <property type="entry name" value="HATPase_c"/>
    <property type="match status" value="1"/>
</dbReference>
<dbReference type="EMBL" id="JACXAE010000013">
    <property type="protein sequence ID" value="MBD2771272.1"/>
    <property type="molecule type" value="Genomic_DNA"/>
</dbReference>
<dbReference type="InterPro" id="IPR036890">
    <property type="entry name" value="HATPase_C_sf"/>
</dbReference>
<dbReference type="InterPro" id="IPR003661">
    <property type="entry name" value="HisK_dim/P_dom"/>
</dbReference>
<dbReference type="PRINTS" id="PR00344">
    <property type="entry name" value="BCTRLSENSOR"/>
</dbReference>
<evidence type="ECO:0000256" key="2">
    <source>
        <dbReference type="ARBA" id="ARBA00012438"/>
    </source>
</evidence>
<dbReference type="InterPro" id="IPR036097">
    <property type="entry name" value="HisK_dim/P_sf"/>
</dbReference>
<evidence type="ECO:0000256" key="9">
    <source>
        <dbReference type="SAM" id="Coils"/>
    </source>
</evidence>
<dbReference type="PROSITE" id="PS50109">
    <property type="entry name" value="HIS_KIN"/>
    <property type="match status" value="1"/>
</dbReference>
<comment type="catalytic activity">
    <reaction evidence="1">
        <text>ATP + protein L-histidine = ADP + protein N-phospho-L-histidine.</text>
        <dbReference type="EC" id="2.7.13.3"/>
    </reaction>
</comment>
<protein>
    <recommendedName>
        <fullName evidence="2">histidine kinase</fullName>
        <ecNumber evidence="2">2.7.13.3</ecNumber>
    </recommendedName>
</protein>
<dbReference type="Gene3D" id="3.30.565.10">
    <property type="entry name" value="Histidine kinase-like ATPase, C-terminal domain"/>
    <property type="match status" value="1"/>
</dbReference>
<dbReference type="SUPFAM" id="SSF55781">
    <property type="entry name" value="GAF domain-like"/>
    <property type="match status" value="1"/>
</dbReference>
<dbReference type="PANTHER" id="PTHR43065:SF10">
    <property type="entry name" value="PEROXIDE STRESS-ACTIVATED HISTIDINE KINASE MAK3"/>
    <property type="match status" value="1"/>
</dbReference>
<keyword evidence="3" id="KW-0597">Phosphoprotein</keyword>
<dbReference type="Gene3D" id="3.30.450.40">
    <property type="match status" value="1"/>
</dbReference>